<dbReference type="InterPro" id="IPR001453">
    <property type="entry name" value="MoaB/Mog_dom"/>
</dbReference>
<accession>A0A1G9K016</accession>
<keyword evidence="7" id="KW-0479">Metal-binding</keyword>
<dbReference type="Pfam" id="PF00994">
    <property type="entry name" value="MoCF_biosynth"/>
    <property type="match status" value="1"/>
</dbReference>
<dbReference type="Gene3D" id="2.40.340.10">
    <property type="entry name" value="MoeA, C-terminal, domain IV"/>
    <property type="match status" value="1"/>
</dbReference>
<evidence type="ECO:0000256" key="1">
    <source>
        <dbReference type="ARBA" id="ARBA00002901"/>
    </source>
</evidence>
<dbReference type="UniPathway" id="UPA00344"/>
<dbReference type="InterPro" id="IPR036688">
    <property type="entry name" value="MoeA_C_domain_IV_sf"/>
</dbReference>
<protein>
    <recommendedName>
        <fullName evidence="7">Molybdopterin molybdenumtransferase</fullName>
        <ecNumber evidence="7">2.10.1.1</ecNumber>
    </recommendedName>
</protein>
<dbReference type="InterPro" id="IPR036425">
    <property type="entry name" value="MoaB/Mog-like_dom_sf"/>
</dbReference>
<dbReference type="SMART" id="SM00852">
    <property type="entry name" value="MoCF_biosynth"/>
    <property type="match status" value="1"/>
</dbReference>
<evidence type="ECO:0000259" key="8">
    <source>
        <dbReference type="SMART" id="SM00852"/>
    </source>
</evidence>
<dbReference type="SUPFAM" id="SSF53218">
    <property type="entry name" value="Molybdenum cofactor biosynthesis proteins"/>
    <property type="match status" value="1"/>
</dbReference>
<dbReference type="EC" id="2.10.1.1" evidence="7"/>
<evidence type="ECO:0000256" key="5">
    <source>
        <dbReference type="ARBA" id="ARBA00023150"/>
    </source>
</evidence>
<dbReference type="Pfam" id="PF03453">
    <property type="entry name" value="MoeA_N"/>
    <property type="match status" value="1"/>
</dbReference>
<evidence type="ECO:0000256" key="2">
    <source>
        <dbReference type="ARBA" id="ARBA00005046"/>
    </source>
</evidence>
<reference evidence="9 10" key="1">
    <citation type="submission" date="2016-10" db="EMBL/GenBank/DDBJ databases">
        <authorList>
            <person name="de Groot N.N."/>
        </authorList>
    </citation>
    <scope>NUCLEOTIDE SEQUENCE [LARGE SCALE GENOMIC DNA]</scope>
    <source>
        <strain evidence="9 10">CGMCC 1.9159</strain>
    </source>
</reference>
<dbReference type="Proteomes" id="UP000199475">
    <property type="component" value="Unassembled WGS sequence"/>
</dbReference>
<evidence type="ECO:0000313" key="10">
    <source>
        <dbReference type="Proteomes" id="UP000199475"/>
    </source>
</evidence>
<keyword evidence="7 9" id="KW-0808">Transferase</keyword>
<dbReference type="InterPro" id="IPR036135">
    <property type="entry name" value="MoeA_linker/N_sf"/>
</dbReference>
<dbReference type="GO" id="GO:0005829">
    <property type="term" value="C:cytosol"/>
    <property type="evidence" value="ECO:0007669"/>
    <property type="project" value="TreeGrafter"/>
</dbReference>
<dbReference type="OrthoDB" id="9804758at2"/>
<comment type="pathway">
    <text evidence="2 7">Cofactor biosynthesis; molybdopterin biosynthesis.</text>
</comment>
<comment type="cofactor">
    <cofactor evidence="7">
        <name>Mg(2+)</name>
        <dbReference type="ChEBI" id="CHEBI:18420"/>
    </cofactor>
</comment>
<organism evidence="9 10">
    <name type="scientific">Tessaracoccus oleiagri</name>
    <dbReference type="NCBI Taxonomy" id="686624"/>
    <lineage>
        <taxon>Bacteria</taxon>
        <taxon>Bacillati</taxon>
        <taxon>Actinomycetota</taxon>
        <taxon>Actinomycetes</taxon>
        <taxon>Propionibacteriales</taxon>
        <taxon>Propionibacteriaceae</taxon>
        <taxon>Tessaracoccus</taxon>
    </lineage>
</organism>
<dbReference type="EMBL" id="FNGP01000002">
    <property type="protein sequence ID" value="SDL43187.1"/>
    <property type="molecule type" value="Genomic_DNA"/>
</dbReference>
<keyword evidence="10" id="KW-1185">Reference proteome</keyword>
<gene>
    <name evidence="9" type="ORF">SAMN04488242_1568</name>
</gene>
<dbReference type="SUPFAM" id="SSF63867">
    <property type="entry name" value="MoeA C-terminal domain-like"/>
    <property type="match status" value="1"/>
</dbReference>
<dbReference type="STRING" id="686624.SAMN04488242_1568"/>
<dbReference type="AlphaFoldDB" id="A0A1G9K016"/>
<evidence type="ECO:0000256" key="4">
    <source>
        <dbReference type="ARBA" id="ARBA00022505"/>
    </source>
</evidence>
<proteinExistence type="inferred from homology"/>
<sequence>MGMAWFGRKKEAPLEVEEVEVAPSLPEPPPLNEAGLRSMQDHVDYLLGLVEPLNPFGMGLLEAWDQVLCEDLESLVDVPAHTTALVDGYAVRAADLVDEDNQRVESMQLFDGEGRIPVGAIKHVTVGEKLPPGATAVLPSTFIALEGELARVFETVTDGEYVRSAGEHLSAGEPLMRVGEVVGARHIGLLAGAGIDKVFVRPKPRVVVVGSGEGLVEPGRPVDADQTIDANSFLIAAAARAAGARVFHIVVGSNNHAELAQHVTDQLIRADLVISTTGGRREDYEAMVQTMSGIGLVDSAQVAMTPGRTQTFGLIGEDNIPMIMLPGNPVSAYVSFQAFGWPLIRKLAGADPQRKLHRGIARTGFRSLEGQTHLLRGIVTNESGINRVAQVSRQHALSELAEANVLIVLDEQTAQVRAGESVYYWKLDED</sequence>
<dbReference type="GO" id="GO:0006777">
    <property type="term" value="P:Mo-molybdopterin cofactor biosynthetic process"/>
    <property type="evidence" value="ECO:0007669"/>
    <property type="project" value="UniProtKB-UniRule"/>
</dbReference>
<evidence type="ECO:0000256" key="6">
    <source>
        <dbReference type="ARBA" id="ARBA00047317"/>
    </source>
</evidence>
<keyword evidence="7" id="KW-0460">Magnesium</keyword>
<feature type="domain" description="MoaB/Mog" evidence="8">
    <location>
        <begin position="207"/>
        <end position="346"/>
    </location>
</feature>
<comment type="function">
    <text evidence="1 7">Catalyzes the insertion of molybdate into adenylated molybdopterin with the concomitant release of AMP.</text>
</comment>
<dbReference type="Gene3D" id="3.40.980.10">
    <property type="entry name" value="MoaB/Mog-like domain"/>
    <property type="match status" value="1"/>
</dbReference>
<dbReference type="PANTHER" id="PTHR10192">
    <property type="entry name" value="MOLYBDOPTERIN BIOSYNTHESIS PROTEIN"/>
    <property type="match status" value="1"/>
</dbReference>
<dbReference type="GO" id="GO:0061599">
    <property type="term" value="F:molybdopterin molybdotransferase activity"/>
    <property type="evidence" value="ECO:0007669"/>
    <property type="project" value="UniProtKB-UniRule"/>
</dbReference>
<dbReference type="InterPro" id="IPR005111">
    <property type="entry name" value="MoeA_C_domain_IV"/>
</dbReference>
<name>A0A1G9K016_9ACTN</name>
<dbReference type="Gene3D" id="3.90.105.10">
    <property type="entry name" value="Molybdopterin biosynthesis moea protein, domain 2"/>
    <property type="match status" value="1"/>
</dbReference>
<dbReference type="GO" id="GO:0046872">
    <property type="term" value="F:metal ion binding"/>
    <property type="evidence" value="ECO:0007669"/>
    <property type="project" value="UniProtKB-UniRule"/>
</dbReference>
<dbReference type="SUPFAM" id="SSF63882">
    <property type="entry name" value="MoeA N-terminal region -like"/>
    <property type="match status" value="1"/>
</dbReference>
<evidence type="ECO:0000256" key="3">
    <source>
        <dbReference type="ARBA" id="ARBA00010763"/>
    </source>
</evidence>
<dbReference type="InterPro" id="IPR038987">
    <property type="entry name" value="MoeA-like"/>
</dbReference>
<comment type="similarity">
    <text evidence="3 7">Belongs to the MoeA family.</text>
</comment>
<dbReference type="InterPro" id="IPR005110">
    <property type="entry name" value="MoeA_linker/N"/>
</dbReference>
<dbReference type="Gene3D" id="2.170.190.11">
    <property type="entry name" value="Molybdopterin biosynthesis moea protein, domain 3"/>
    <property type="match status" value="1"/>
</dbReference>
<keyword evidence="4 7" id="KW-0500">Molybdenum</keyword>
<keyword evidence="5 7" id="KW-0501">Molybdenum cofactor biosynthesis</keyword>
<dbReference type="NCBIfam" id="NF045515">
    <property type="entry name" value="Glp_gephyrin"/>
    <property type="match status" value="1"/>
</dbReference>
<comment type="catalytic activity">
    <reaction evidence="6">
        <text>adenylyl-molybdopterin + molybdate = Mo-molybdopterin + AMP + H(+)</text>
        <dbReference type="Rhea" id="RHEA:35047"/>
        <dbReference type="ChEBI" id="CHEBI:15378"/>
        <dbReference type="ChEBI" id="CHEBI:36264"/>
        <dbReference type="ChEBI" id="CHEBI:62727"/>
        <dbReference type="ChEBI" id="CHEBI:71302"/>
        <dbReference type="ChEBI" id="CHEBI:456215"/>
        <dbReference type="EC" id="2.10.1.1"/>
    </reaction>
</comment>
<dbReference type="PANTHER" id="PTHR10192:SF5">
    <property type="entry name" value="GEPHYRIN"/>
    <property type="match status" value="1"/>
</dbReference>
<evidence type="ECO:0000256" key="7">
    <source>
        <dbReference type="RuleBase" id="RU365090"/>
    </source>
</evidence>
<dbReference type="Pfam" id="PF03454">
    <property type="entry name" value="MoeA_C"/>
    <property type="match status" value="1"/>
</dbReference>
<evidence type="ECO:0000313" key="9">
    <source>
        <dbReference type="EMBL" id="SDL43187.1"/>
    </source>
</evidence>